<evidence type="ECO:0000256" key="1">
    <source>
        <dbReference type="SAM" id="MobiDB-lite"/>
    </source>
</evidence>
<dbReference type="InterPro" id="IPR006944">
    <property type="entry name" value="Phage/GTA_portal"/>
</dbReference>
<feature type="region of interest" description="Disordered" evidence="1">
    <location>
        <begin position="354"/>
        <end position="404"/>
    </location>
</feature>
<dbReference type="Pfam" id="PF04860">
    <property type="entry name" value="Phage_portal"/>
    <property type="match status" value="1"/>
</dbReference>
<proteinExistence type="predicted"/>
<gene>
    <name evidence="2" type="ORF">S1361_06425</name>
</gene>
<feature type="compositionally biased region" description="Basic and acidic residues" evidence="1">
    <location>
        <begin position="1"/>
        <end position="11"/>
    </location>
</feature>
<dbReference type="Gene3D" id="3.30.1120.70">
    <property type="match status" value="1"/>
</dbReference>
<organism evidence="2 3">
    <name type="scientific">Streptomyces cyanogenus</name>
    <dbReference type="NCBI Taxonomy" id="80860"/>
    <lineage>
        <taxon>Bacteria</taxon>
        <taxon>Bacillati</taxon>
        <taxon>Actinomycetota</taxon>
        <taxon>Actinomycetes</taxon>
        <taxon>Kitasatosporales</taxon>
        <taxon>Streptomycetaceae</taxon>
        <taxon>Streptomyces</taxon>
    </lineage>
</organism>
<dbReference type="Proteomes" id="UP000663908">
    <property type="component" value="Chromosome"/>
</dbReference>
<reference evidence="2 3" key="1">
    <citation type="submission" date="2021-03" db="EMBL/GenBank/DDBJ databases">
        <title>Complete genome sequence of Streptomyces cyanogenus S136, producer of anticancer angucycline landomycin A.</title>
        <authorList>
            <person name="Hrab P."/>
            <person name="Ruckert C."/>
            <person name="Busche T."/>
            <person name="Ostash I."/>
            <person name="Kalinowski J."/>
            <person name="Fedorenko V."/>
            <person name="Yushchuk O."/>
            <person name="Ostash B."/>
        </authorList>
    </citation>
    <scope>NUCLEOTIDE SEQUENCE [LARGE SCALE GENOMIC DNA]</scope>
    <source>
        <strain evidence="2 3">S136</strain>
    </source>
</reference>
<dbReference type="InterPro" id="IPR006427">
    <property type="entry name" value="Portal_HK97"/>
</dbReference>
<dbReference type="EMBL" id="CP071839">
    <property type="protein sequence ID" value="QTD96980.1"/>
    <property type="molecule type" value="Genomic_DNA"/>
</dbReference>
<name>A0ABX7TJY6_STRCY</name>
<sequence>METRSRTEQRSIDSVPWAQGGGGGNGSVGVDRVLRLAPVYAAGRLLSSNIAAAPLRQFRESSGSVQQLPLSSLFANPSVQGNLHDWIKRAVLSMVYRGNAVGYVTARDYLGYPVMVEWLPMDWVQVVDSAPSGEGSFVNPIWYVLGNRVDRTDIVHIPWFTLPGKVLGLSPIGAFASMARTNLAAQEYMEAWHSTGGVPPGTFKNTTQTVDQADSAVIKARLMEAIRTRQPIVYGKDWDYNPITVPAYEAQFISTLKLGATQLAAIYGVPPELIGGETGGSMSYSSPEQREIELIQLTLLPWMSTLESHLSMLIPRGQCVKFDADALIRLDPLTRWSIYEKQRLIGGANIDEIRNKENMPPLPDDQGRDYTPLPIAAGVSISPPSIRSTEDPRLRLVREERDRA</sequence>
<protein>
    <submittedName>
        <fullName evidence="2">Phage portal protein</fullName>
    </submittedName>
</protein>
<dbReference type="Gene3D" id="3.40.140.120">
    <property type="match status" value="1"/>
</dbReference>
<keyword evidence="3" id="KW-1185">Reference proteome</keyword>
<evidence type="ECO:0000313" key="3">
    <source>
        <dbReference type="Proteomes" id="UP000663908"/>
    </source>
</evidence>
<feature type="compositionally biased region" description="Basic and acidic residues" evidence="1">
    <location>
        <begin position="388"/>
        <end position="404"/>
    </location>
</feature>
<dbReference type="NCBIfam" id="TIGR01537">
    <property type="entry name" value="portal_HK97"/>
    <property type="match status" value="1"/>
</dbReference>
<accession>A0ABX7TJY6</accession>
<dbReference type="Gene3D" id="1.20.1270.210">
    <property type="match status" value="1"/>
</dbReference>
<feature type="region of interest" description="Disordered" evidence="1">
    <location>
        <begin position="1"/>
        <end position="20"/>
    </location>
</feature>
<evidence type="ECO:0000313" key="2">
    <source>
        <dbReference type="EMBL" id="QTD96980.1"/>
    </source>
</evidence>